<dbReference type="PROSITE" id="PS51186">
    <property type="entry name" value="GNAT"/>
    <property type="match status" value="1"/>
</dbReference>
<protein>
    <submittedName>
        <fullName evidence="2">Acetyltransferase (GNAT) family protein</fullName>
    </submittedName>
</protein>
<dbReference type="Proteomes" id="UP000319804">
    <property type="component" value="Unassembled WGS sequence"/>
</dbReference>
<reference evidence="2 3" key="1">
    <citation type="submission" date="2019-06" db="EMBL/GenBank/DDBJ databases">
        <title>Sequencing the genomes of 1000 actinobacteria strains.</title>
        <authorList>
            <person name="Klenk H.-P."/>
        </authorList>
    </citation>
    <scope>NUCLEOTIDE SEQUENCE [LARGE SCALE GENOMIC DNA]</scope>
    <source>
        <strain evidence="2 3">DSM 20427</strain>
    </source>
</reference>
<dbReference type="InterPro" id="IPR016181">
    <property type="entry name" value="Acyl_CoA_acyltransferase"/>
</dbReference>
<feature type="domain" description="N-acetyltransferase" evidence="1">
    <location>
        <begin position="3"/>
        <end position="141"/>
    </location>
</feature>
<dbReference type="EMBL" id="VFPS01000002">
    <property type="protein sequence ID" value="TQM98929.1"/>
    <property type="molecule type" value="Genomic_DNA"/>
</dbReference>
<accession>A0A4Y3UKJ8</accession>
<keyword evidence="2" id="KW-0808">Transferase</keyword>
<dbReference type="CDD" id="cd04301">
    <property type="entry name" value="NAT_SF"/>
    <property type="match status" value="1"/>
</dbReference>
<dbReference type="GO" id="GO:0016747">
    <property type="term" value="F:acyltransferase activity, transferring groups other than amino-acyl groups"/>
    <property type="evidence" value="ECO:0007669"/>
    <property type="project" value="InterPro"/>
</dbReference>
<dbReference type="AlphaFoldDB" id="A0A4Y3UKJ8"/>
<dbReference type="InterPro" id="IPR000182">
    <property type="entry name" value="GNAT_dom"/>
</dbReference>
<evidence type="ECO:0000313" key="2">
    <source>
        <dbReference type="EMBL" id="TQM98929.1"/>
    </source>
</evidence>
<dbReference type="Pfam" id="PF13508">
    <property type="entry name" value="Acetyltransf_7"/>
    <property type="match status" value="1"/>
</dbReference>
<comment type="caution">
    <text evidence="2">The sequence shown here is derived from an EMBL/GenBank/DDBJ whole genome shotgun (WGS) entry which is preliminary data.</text>
</comment>
<keyword evidence="3" id="KW-1185">Reference proteome</keyword>
<proteinExistence type="predicted"/>
<evidence type="ECO:0000259" key="1">
    <source>
        <dbReference type="PROSITE" id="PS51186"/>
    </source>
</evidence>
<organism evidence="2 3">
    <name type="scientific">Microbacterium lacticum</name>
    <dbReference type="NCBI Taxonomy" id="33885"/>
    <lineage>
        <taxon>Bacteria</taxon>
        <taxon>Bacillati</taxon>
        <taxon>Actinomycetota</taxon>
        <taxon>Actinomycetes</taxon>
        <taxon>Micrococcales</taxon>
        <taxon>Microbacteriaceae</taxon>
        <taxon>Microbacterium</taxon>
    </lineage>
</organism>
<dbReference type="SUPFAM" id="SSF55729">
    <property type="entry name" value="Acyl-CoA N-acyltransferases (Nat)"/>
    <property type="match status" value="1"/>
</dbReference>
<name>A0A4Y3UKJ8_9MICO</name>
<sequence length="147" mass="16098">MDTPIRPLTRAEIVSPAFGPLLWEAASVDADALMHIRDVELPHLEVIGSADDAGDVVGFAAFARHRDHLELHYLAVSETARGAGLGSRLIDAVRAADPPLPLRAETDDDAVDFYRTLGFTVTGAPRDARWPARRRYRCEMPPREASA</sequence>
<gene>
    <name evidence="2" type="ORF">FHX68_1650</name>
</gene>
<dbReference type="RefSeq" id="WP_170214203.1">
    <property type="nucleotide sequence ID" value="NZ_BJNA01000012.1"/>
</dbReference>
<evidence type="ECO:0000313" key="3">
    <source>
        <dbReference type="Proteomes" id="UP000319804"/>
    </source>
</evidence>
<dbReference type="Gene3D" id="3.40.630.30">
    <property type="match status" value="1"/>
</dbReference>